<keyword evidence="1" id="KW-1133">Transmembrane helix</keyword>
<feature type="domain" description="FAD-dependent urate hydroxylase HpyO/Asp monooxygenase CreE-like FAD/NAD(P)-binding" evidence="2">
    <location>
        <begin position="13"/>
        <end position="162"/>
    </location>
</feature>
<organism evidence="3 4">
    <name type="scientific">Phyllobacterium phragmitis</name>
    <dbReference type="NCBI Taxonomy" id="2670329"/>
    <lineage>
        <taxon>Bacteria</taxon>
        <taxon>Pseudomonadati</taxon>
        <taxon>Pseudomonadota</taxon>
        <taxon>Alphaproteobacteria</taxon>
        <taxon>Hyphomicrobiales</taxon>
        <taxon>Phyllobacteriaceae</taxon>
        <taxon>Phyllobacterium</taxon>
    </lineage>
</organism>
<evidence type="ECO:0000259" key="2">
    <source>
        <dbReference type="Pfam" id="PF13454"/>
    </source>
</evidence>
<dbReference type="Gene3D" id="3.50.50.60">
    <property type="entry name" value="FAD/NAD(P)-binding domain"/>
    <property type="match status" value="1"/>
</dbReference>
<sequence length="458" mass="50921">MSDEHNSRRLSVIIIGGGASGVVLAAHLLRQSKTDLRVTLIEKRPTFGQGVAYSTPFSDHVLNVTALGMSAFADDPEHFWRWLLKRGLAQPDKPQTYVPRYVYGDYLADILDDLHRSHATTGRLHLVREFCTAIMPTPSGVEVQLSNGSSFIGHVAVLAVGHEEEPTRGNSVKPGLAADTPLDPDDHVLILGTGLSMVDTWLLLERRGHRGRITALSRRGLLPLAHHNSKPIRLDSADIPLGTELSYFVRWFRDLVRDTERAGGDWRDVVDGLRPFNRQIWQSWPASAKRRFIEHTRAWWDIHRHRMPPEIHARISQAVVSGRLEPKAGKLLGTQPAGDRVLATIRPRHQMSTETIEVARIYDCTGISADRSNSSNPLVRSLVNRGIAKPDPLRIGLDVTSDCAVIDNSGIASGRLFAVGPLTRGTFFEIEAIPDIRVQCATLAELLTHRELSMRRSL</sequence>
<keyword evidence="1" id="KW-0812">Transmembrane</keyword>
<dbReference type="InterPro" id="IPR036188">
    <property type="entry name" value="FAD/NAD-bd_sf"/>
</dbReference>
<dbReference type="EMBL" id="BAAFZP010000002">
    <property type="protein sequence ID" value="GAB1584549.1"/>
    <property type="molecule type" value="Genomic_DNA"/>
</dbReference>
<dbReference type="Proteomes" id="UP001628091">
    <property type="component" value="Unassembled WGS sequence"/>
</dbReference>
<dbReference type="Pfam" id="PF13454">
    <property type="entry name" value="NAD_binding_9"/>
    <property type="match status" value="1"/>
</dbReference>
<dbReference type="PANTHER" id="PTHR40254:SF1">
    <property type="entry name" value="BLR0577 PROTEIN"/>
    <property type="match status" value="1"/>
</dbReference>
<gene>
    <name evidence="3" type="ORF">PPNSA23_44920</name>
</gene>
<dbReference type="InterPro" id="IPR052189">
    <property type="entry name" value="L-asp_N-monooxygenase_NS-form"/>
</dbReference>
<protein>
    <submittedName>
        <fullName evidence="3">FAD/NAD(P)-binding domain-containing protein</fullName>
    </submittedName>
</protein>
<dbReference type="RefSeq" id="WP_407866934.1">
    <property type="nucleotide sequence ID" value="NZ_BAAFZP010000002.1"/>
</dbReference>
<reference evidence="3 4" key="1">
    <citation type="submission" date="2024-10" db="EMBL/GenBank/DDBJ databases">
        <title>Isolation, draft genome sequencing and identification of Phyllobacterium sp. NSA23, isolated from leaf soil.</title>
        <authorList>
            <person name="Akita H."/>
        </authorList>
    </citation>
    <scope>NUCLEOTIDE SEQUENCE [LARGE SCALE GENOMIC DNA]</scope>
    <source>
        <strain evidence="3 4">NSA23</strain>
    </source>
</reference>
<keyword evidence="1" id="KW-0472">Membrane</keyword>
<keyword evidence="4" id="KW-1185">Reference proteome</keyword>
<proteinExistence type="predicted"/>
<name>A0ABQ0H6K8_9HYPH</name>
<feature type="transmembrane region" description="Helical" evidence="1">
    <location>
        <begin position="12"/>
        <end position="29"/>
    </location>
</feature>
<evidence type="ECO:0000256" key="1">
    <source>
        <dbReference type="SAM" id="Phobius"/>
    </source>
</evidence>
<dbReference type="InterPro" id="IPR038732">
    <property type="entry name" value="HpyO/CreE_NAD-binding"/>
</dbReference>
<dbReference type="PANTHER" id="PTHR40254">
    <property type="entry name" value="BLR0577 PROTEIN"/>
    <property type="match status" value="1"/>
</dbReference>
<evidence type="ECO:0000313" key="4">
    <source>
        <dbReference type="Proteomes" id="UP001628091"/>
    </source>
</evidence>
<comment type="caution">
    <text evidence="3">The sequence shown here is derived from an EMBL/GenBank/DDBJ whole genome shotgun (WGS) entry which is preliminary data.</text>
</comment>
<accession>A0ABQ0H6K8</accession>
<evidence type="ECO:0000313" key="3">
    <source>
        <dbReference type="EMBL" id="GAB1584549.1"/>
    </source>
</evidence>
<dbReference type="SUPFAM" id="SSF51905">
    <property type="entry name" value="FAD/NAD(P)-binding domain"/>
    <property type="match status" value="1"/>
</dbReference>